<dbReference type="InterPro" id="IPR047817">
    <property type="entry name" value="ABC2_TM_bact-type"/>
</dbReference>
<feature type="domain" description="ABC transmembrane type-2" evidence="10">
    <location>
        <begin position="9"/>
        <end position="233"/>
    </location>
</feature>
<comment type="caution">
    <text evidence="9">Lacks conserved residue(s) required for the propagation of feature annotation.</text>
</comment>
<dbReference type="GO" id="GO:0043190">
    <property type="term" value="C:ATP-binding cassette (ABC) transporter complex"/>
    <property type="evidence" value="ECO:0007669"/>
    <property type="project" value="InterPro"/>
</dbReference>
<evidence type="ECO:0000256" key="5">
    <source>
        <dbReference type="ARBA" id="ARBA00022692"/>
    </source>
</evidence>
<dbReference type="GO" id="GO:0046677">
    <property type="term" value="P:response to antibiotic"/>
    <property type="evidence" value="ECO:0007669"/>
    <property type="project" value="UniProtKB-KW"/>
</dbReference>
<protein>
    <recommendedName>
        <fullName evidence="9">Transport permease protein</fullName>
    </recommendedName>
</protein>
<comment type="caution">
    <text evidence="11">The sequence shown here is derived from an EMBL/GenBank/DDBJ whole genome shotgun (WGS) entry which is preliminary data.</text>
</comment>
<comment type="subcellular location">
    <subcellularLocation>
        <location evidence="1 9">Cell membrane</location>
        <topology evidence="1 9">Multi-pass membrane protein</topology>
    </subcellularLocation>
</comment>
<keyword evidence="3 9" id="KW-0813">Transport</keyword>
<evidence type="ECO:0000256" key="7">
    <source>
        <dbReference type="ARBA" id="ARBA00023136"/>
    </source>
</evidence>
<dbReference type="Proteomes" id="UP000316639">
    <property type="component" value="Unassembled WGS sequence"/>
</dbReference>
<dbReference type="InterPro" id="IPR051449">
    <property type="entry name" value="ABC-2_transporter_component"/>
</dbReference>
<keyword evidence="12" id="KW-1185">Reference proteome</keyword>
<evidence type="ECO:0000256" key="2">
    <source>
        <dbReference type="ARBA" id="ARBA00007783"/>
    </source>
</evidence>
<dbReference type="AlphaFoldDB" id="A0A563F3D8"/>
<gene>
    <name evidence="11" type="ORF">FKR81_01600</name>
</gene>
<keyword evidence="8" id="KW-0046">Antibiotic resistance</keyword>
<feature type="transmembrane region" description="Helical" evidence="9">
    <location>
        <begin position="122"/>
        <end position="144"/>
    </location>
</feature>
<dbReference type="Pfam" id="PF01061">
    <property type="entry name" value="ABC2_membrane"/>
    <property type="match status" value="1"/>
</dbReference>
<sequence>MIATALRVANQLRRDPGTLALLLVVPAVLMTLFRYLFSEFLFTLVGPSMLGVFPFIVMFAVTAVTMLRERTAGTLERLLAMPMRKVDLLLGYALTFGVIATVQSGVLIAWSVFLGLDAPSGLLVLVAVLDGVLGMALGLFVSVFARTEFQVGQMMPAFVLPQLLLSGVFGPREEMADVLRWISDALPMTYAVDASSRLVRDEGLSGEVVRDLVVLGGATLLALVLGAATLRRQTR</sequence>
<keyword evidence="7 9" id="KW-0472">Membrane</keyword>
<evidence type="ECO:0000256" key="3">
    <source>
        <dbReference type="ARBA" id="ARBA00022448"/>
    </source>
</evidence>
<feature type="transmembrane region" description="Helical" evidence="9">
    <location>
        <begin position="20"/>
        <end position="37"/>
    </location>
</feature>
<keyword evidence="4 9" id="KW-1003">Cell membrane</keyword>
<dbReference type="InterPro" id="IPR000412">
    <property type="entry name" value="ABC_2_transport"/>
</dbReference>
<dbReference type="EMBL" id="VOBR01000001">
    <property type="protein sequence ID" value="TWP54278.1"/>
    <property type="molecule type" value="Genomic_DNA"/>
</dbReference>
<dbReference type="PANTHER" id="PTHR30294:SF38">
    <property type="entry name" value="TRANSPORT PERMEASE PROTEIN"/>
    <property type="match status" value="1"/>
</dbReference>
<reference evidence="11 12" key="1">
    <citation type="submission" date="2019-07" db="EMBL/GenBank/DDBJ databases">
        <title>Lentzea xizangensis sp. nov., isolated from Qinghai-Tibetan Plateau Soils.</title>
        <authorList>
            <person name="Huang J."/>
        </authorList>
    </citation>
    <scope>NUCLEOTIDE SEQUENCE [LARGE SCALE GENOMIC DNA]</scope>
    <source>
        <strain evidence="11 12">FXJ1.1311</strain>
    </source>
</reference>
<evidence type="ECO:0000256" key="9">
    <source>
        <dbReference type="RuleBase" id="RU361157"/>
    </source>
</evidence>
<dbReference type="OrthoDB" id="9776218at2"/>
<keyword evidence="5 9" id="KW-0812">Transmembrane</keyword>
<evidence type="ECO:0000256" key="1">
    <source>
        <dbReference type="ARBA" id="ARBA00004651"/>
    </source>
</evidence>
<evidence type="ECO:0000256" key="4">
    <source>
        <dbReference type="ARBA" id="ARBA00022475"/>
    </source>
</evidence>
<feature type="transmembrane region" description="Helical" evidence="9">
    <location>
        <begin position="88"/>
        <end position="110"/>
    </location>
</feature>
<dbReference type="InterPro" id="IPR013525">
    <property type="entry name" value="ABC2_TM"/>
</dbReference>
<name>A0A563F3D8_9PSEU</name>
<dbReference type="PANTHER" id="PTHR30294">
    <property type="entry name" value="MEMBRANE COMPONENT OF ABC TRANSPORTER YHHJ-RELATED"/>
    <property type="match status" value="1"/>
</dbReference>
<accession>A0A563F3D8</accession>
<evidence type="ECO:0000256" key="8">
    <source>
        <dbReference type="ARBA" id="ARBA00023251"/>
    </source>
</evidence>
<keyword evidence="6 9" id="KW-1133">Transmembrane helix</keyword>
<dbReference type="PROSITE" id="PS51012">
    <property type="entry name" value="ABC_TM2"/>
    <property type="match status" value="1"/>
</dbReference>
<dbReference type="PIRSF" id="PIRSF006648">
    <property type="entry name" value="DrrB"/>
    <property type="match status" value="1"/>
</dbReference>
<evidence type="ECO:0000256" key="6">
    <source>
        <dbReference type="ARBA" id="ARBA00022989"/>
    </source>
</evidence>
<comment type="similarity">
    <text evidence="2 9">Belongs to the ABC-2 integral membrane protein family.</text>
</comment>
<organism evidence="11 12">
    <name type="scientific">Lentzea tibetensis</name>
    <dbReference type="NCBI Taxonomy" id="2591470"/>
    <lineage>
        <taxon>Bacteria</taxon>
        <taxon>Bacillati</taxon>
        <taxon>Actinomycetota</taxon>
        <taxon>Actinomycetes</taxon>
        <taxon>Pseudonocardiales</taxon>
        <taxon>Pseudonocardiaceae</taxon>
        <taxon>Lentzea</taxon>
    </lineage>
</organism>
<evidence type="ECO:0000313" key="11">
    <source>
        <dbReference type="EMBL" id="TWP54278.1"/>
    </source>
</evidence>
<dbReference type="GO" id="GO:0140359">
    <property type="term" value="F:ABC-type transporter activity"/>
    <property type="evidence" value="ECO:0007669"/>
    <property type="project" value="InterPro"/>
</dbReference>
<evidence type="ECO:0000259" key="10">
    <source>
        <dbReference type="PROSITE" id="PS51012"/>
    </source>
</evidence>
<proteinExistence type="inferred from homology"/>
<dbReference type="RefSeq" id="WP_146349061.1">
    <property type="nucleotide sequence ID" value="NZ_VOBR01000001.1"/>
</dbReference>
<evidence type="ECO:0000313" key="12">
    <source>
        <dbReference type="Proteomes" id="UP000316639"/>
    </source>
</evidence>
<feature type="transmembrane region" description="Helical" evidence="9">
    <location>
        <begin position="49"/>
        <end position="67"/>
    </location>
</feature>